<feature type="domain" description="Heterokaryon incompatibility" evidence="1">
    <location>
        <begin position="22"/>
        <end position="115"/>
    </location>
</feature>
<name>A0ABR2Y7R0_9PEZI</name>
<dbReference type="EMBL" id="JARVKM010000002">
    <property type="protein sequence ID" value="KAK9782630.1"/>
    <property type="molecule type" value="Genomic_DNA"/>
</dbReference>
<keyword evidence="3" id="KW-1185">Reference proteome</keyword>
<dbReference type="PANTHER" id="PTHR10622">
    <property type="entry name" value="HET DOMAIN-CONTAINING PROTEIN"/>
    <property type="match status" value="1"/>
</dbReference>
<accession>A0ABR2Y7R0</accession>
<evidence type="ECO:0000313" key="3">
    <source>
        <dbReference type="Proteomes" id="UP001465668"/>
    </source>
</evidence>
<organism evidence="2 3">
    <name type="scientific">Seiridium cardinale</name>
    <dbReference type="NCBI Taxonomy" id="138064"/>
    <lineage>
        <taxon>Eukaryota</taxon>
        <taxon>Fungi</taxon>
        <taxon>Dikarya</taxon>
        <taxon>Ascomycota</taxon>
        <taxon>Pezizomycotina</taxon>
        <taxon>Sordariomycetes</taxon>
        <taxon>Xylariomycetidae</taxon>
        <taxon>Amphisphaeriales</taxon>
        <taxon>Sporocadaceae</taxon>
        <taxon>Seiridium</taxon>
    </lineage>
</organism>
<dbReference type="InterPro" id="IPR010730">
    <property type="entry name" value="HET"/>
</dbReference>
<comment type="caution">
    <text evidence="2">The sequence shown here is derived from an EMBL/GenBank/DDBJ whole genome shotgun (WGS) entry which is preliminary data.</text>
</comment>
<proteinExistence type="predicted"/>
<evidence type="ECO:0000259" key="1">
    <source>
        <dbReference type="Pfam" id="PF06985"/>
    </source>
</evidence>
<protein>
    <submittedName>
        <fullName evidence="2">Heterokaryon incompatibility domain-containing protein</fullName>
    </submittedName>
</protein>
<gene>
    <name evidence="2" type="ORF">SCAR479_00973</name>
</gene>
<dbReference type="PANTHER" id="PTHR10622:SF10">
    <property type="entry name" value="HET DOMAIN-CONTAINING PROTEIN"/>
    <property type="match status" value="1"/>
</dbReference>
<sequence length="545" mass="61778">MRLLNAESYRLEEFVGANIPPYAILSHTWEDGEVLYEDISDLETARTRNGSWKIERCCAEALDDGWEWVWIDTCCIDKSSSAELSEAINSMFQWYKHAMVCYAYLSDIDSRQNLEARLEDMAAHLARSSPAAPLPCRWFSTGIDPGILSHALPLHVKPAGDKMRWAAYRQATRVEDLSYSLLGLFDVNMPLLYGEGGKAFYRLQEHVLTATDDHTLLLFGLSPWAPDRPAPRLIDTAGLIAQSPDDFCADPMVQRLSYIHWSQPGYINNPQAGRPGLRIHLPVRKLTPRDMRTLKLDHEHVWYFAALNLYARDDLNEQAHWAYSADSGSLMQTRSAQYCRVTLLYVNLNAKGSGGHSLLAVCFVVSQYVLVSPAESLSWRIQPLNIINFKHTSRTYGRDPGGLPTIESSQSISSLATTHGLRIIDSETLRKRRSLERGDRYWLLTGLDKPILAYFKFFRYTGGFIYRIERMAPGASPRDLLDRWGGSENQKHMAFPDGTGLLWEDKFSLDPRFDAVFSMAGRAKDPGFGAIEVYFRVQDSMLSKI</sequence>
<reference evidence="2 3" key="1">
    <citation type="submission" date="2024-02" db="EMBL/GenBank/DDBJ databases">
        <title>First draft genome assembly of two strains of Seiridium cardinale.</title>
        <authorList>
            <person name="Emiliani G."/>
            <person name="Scali E."/>
        </authorList>
    </citation>
    <scope>NUCLEOTIDE SEQUENCE [LARGE SCALE GENOMIC DNA]</scope>
    <source>
        <strain evidence="2 3">BM-138-000479</strain>
    </source>
</reference>
<evidence type="ECO:0000313" key="2">
    <source>
        <dbReference type="EMBL" id="KAK9782630.1"/>
    </source>
</evidence>
<dbReference type="Pfam" id="PF06985">
    <property type="entry name" value="HET"/>
    <property type="match status" value="1"/>
</dbReference>
<dbReference type="Proteomes" id="UP001465668">
    <property type="component" value="Unassembled WGS sequence"/>
</dbReference>